<dbReference type="PANTHER" id="PTHR43092:SF2">
    <property type="entry name" value="HERCYNYLCYSTEINE SULFOXIDE LYASE"/>
    <property type="match status" value="1"/>
</dbReference>
<dbReference type="InterPro" id="IPR015424">
    <property type="entry name" value="PyrdxlP-dep_Trfase"/>
</dbReference>
<dbReference type="InterPro" id="IPR000192">
    <property type="entry name" value="Aminotrans_V_dom"/>
</dbReference>
<evidence type="ECO:0000313" key="3">
    <source>
        <dbReference type="EMBL" id="KAG2206950.1"/>
    </source>
</evidence>
<reference evidence="3" key="1">
    <citation type="submission" date="2020-12" db="EMBL/GenBank/DDBJ databases">
        <title>Metabolic potential, ecology and presence of endohyphal bacteria is reflected in genomic diversity of Mucoromycotina.</title>
        <authorList>
            <person name="Muszewska A."/>
            <person name="Okrasinska A."/>
            <person name="Steczkiewicz K."/>
            <person name="Drgas O."/>
            <person name="Orlowska M."/>
            <person name="Perlinska-Lenart U."/>
            <person name="Aleksandrzak-Piekarczyk T."/>
            <person name="Szatraj K."/>
            <person name="Zielenkiewicz U."/>
            <person name="Pilsyk S."/>
            <person name="Malc E."/>
            <person name="Mieczkowski P."/>
            <person name="Kruszewska J.S."/>
            <person name="Biernat P."/>
            <person name="Pawlowska J."/>
        </authorList>
    </citation>
    <scope>NUCLEOTIDE SEQUENCE</scope>
    <source>
        <strain evidence="3">WA0000017839</strain>
    </source>
</reference>
<dbReference type="EMBL" id="JAEPRD010000027">
    <property type="protein sequence ID" value="KAG2206950.1"/>
    <property type="molecule type" value="Genomic_DNA"/>
</dbReference>
<protein>
    <recommendedName>
        <fullName evidence="2">Aminotransferase class V domain-containing protein</fullName>
    </recommendedName>
</protein>
<gene>
    <name evidence="3" type="ORF">INT47_008419</name>
</gene>
<dbReference type="Gene3D" id="3.40.640.10">
    <property type="entry name" value="Type I PLP-dependent aspartate aminotransferase-like (Major domain)"/>
    <property type="match status" value="1"/>
</dbReference>
<dbReference type="PANTHER" id="PTHR43092">
    <property type="entry name" value="L-CYSTEINE DESULFHYDRASE"/>
    <property type="match status" value="1"/>
</dbReference>
<comment type="caution">
    <text evidence="3">The sequence shown here is derived from an EMBL/GenBank/DDBJ whole genome shotgun (WGS) entry which is preliminary data.</text>
</comment>
<proteinExistence type="predicted"/>
<dbReference type="InterPro" id="IPR015421">
    <property type="entry name" value="PyrdxlP-dep_Trfase_major"/>
</dbReference>
<keyword evidence="1" id="KW-0663">Pyridoxal phosphate</keyword>
<evidence type="ECO:0000256" key="1">
    <source>
        <dbReference type="ARBA" id="ARBA00022898"/>
    </source>
</evidence>
<keyword evidence="4" id="KW-1185">Reference proteome</keyword>
<dbReference type="OrthoDB" id="5978656at2759"/>
<evidence type="ECO:0000313" key="4">
    <source>
        <dbReference type="Proteomes" id="UP000603453"/>
    </source>
</evidence>
<evidence type="ECO:0000259" key="2">
    <source>
        <dbReference type="Pfam" id="PF00266"/>
    </source>
</evidence>
<sequence length="407" mass="46083">MTTDFGKKFRKDFSFEADYVPINHGSYGTYPNVIKPVMREFQDKAEQHPDRWNRFESKEIIKSNLKRLSKLVHCDDSDLIFVPNASSGVNTVLRSFPFKKGDKILHYQTVYASVDKTLAFLKDHYQVELVRIHLNYPLEDAEIIQLTKEAIDQEHAKGNGKIRMAVFDALSSLPGVRFPFEAINSVVQENGILSLIDGAHAIGQVSLNLTELNPDYFITNCHKWLYSPRGCAILYAPKRNQGFIHPTTINAAYKFHADSTEYSSFAQENVPNTIDTAPYLCIDAALNYRESIGGEEAICKYTHDIAVKGGALVAKLLGTQVMENSTKTLTANMVNIELPAFKTSKTDPEIMAFFLNKSIYEKHTMLSIYKNNSKWWVRLCGQIYVDLDDFQKAGEAVLAIIKEIDEQ</sequence>
<dbReference type="AlphaFoldDB" id="A0A8H7RAK2"/>
<dbReference type="SUPFAM" id="SSF53383">
    <property type="entry name" value="PLP-dependent transferases"/>
    <property type="match status" value="1"/>
</dbReference>
<dbReference type="Proteomes" id="UP000603453">
    <property type="component" value="Unassembled WGS sequence"/>
</dbReference>
<organism evidence="3 4">
    <name type="scientific">Mucor saturninus</name>
    <dbReference type="NCBI Taxonomy" id="64648"/>
    <lineage>
        <taxon>Eukaryota</taxon>
        <taxon>Fungi</taxon>
        <taxon>Fungi incertae sedis</taxon>
        <taxon>Mucoromycota</taxon>
        <taxon>Mucoromycotina</taxon>
        <taxon>Mucoromycetes</taxon>
        <taxon>Mucorales</taxon>
        <taxon>Mucorineae</taxon>
        <taxon>Mucoraceae</taxon>
        <taxon>Mucor</taxon>
    </lineage>
</organism>
<name>A0A8H7RAK2_9FUNG</name>
<feature type="domain" description="Aminotransferase class V" evidence="2">
    <location>
        <begin position="57"/>
        <end position="343"/>
    </location>
</feature>
<accession>A0A8H7RAK2</accession>
<dbReference type="Pfam" id="PF00266">
    <property type="entry name" value="Aminotran_5"/>
    <property type="match status" value="1"/>
</dbReference>